<evidence type="ECO:0000313" key="2">
    <source>
        <dbReference type="Proteomes" id="UP000315095"/>
    </source>
</evidence>
<dbReference type="AlphaFoldDB" id="A0A4P5NS83"/>
<accession>A0A4P5NS83</accession>
<protein>
    <submittedName>
        <fullName evidence="1">Uncharacterized protein</fullName>
    </submittedName>
</protein>
<comment type="caution">
    <text evidence="1">The sequence shown here is derived from an EMBL/GenBank/DDBJ whole genome shotgun (WGS) entry which is preliminary data.</text>
</comment>
<organism evidence="1 2">
    <name type="scientific">Komagataeibacter diospyri</name>
    <dbReference type="NCBI Taxonomy" id="1932662"/>
    <lineage>
        <taxon>Bacteria</taxon>
        <taxon>Pseudomonadati</taxon>
        <taxon>Pseudomonadota</taxon>
        <taxon>Alphaproteobacteria</taxon>
        <taxon>Acetobacterales</taxon>
        <taxon>Acetobacteraceae</taxon>
        <taxon>Komagataeibacter</taxon>
    </lineage>
</organism>
<keyword evidence="2" id="KW-1185">Reference proteome</keyword>
<sequence length="189" mass="20497">MKCCPILYGLSDMVDGTGGPGQTCPGQGRQYNDPIIMGFSRTHFSGAEPFTECRRAPGRSPCAAMRRNGHAGPACSSPRCSISRASASIDSPDFTRRTLDYDDTSLLKGDVTRRTQGDFRDSGRHGEKLYDGRTACFTRRSCGTSCSESSNLFRAQVARNALCPLHGLGTVKKIDFGNILQSYGSFGKY</sequence>
<evidence type="ECO:0000313" key="1">
    <source>
        <dbReference type="EMBL" id="GCE84598.1"/>
    </source>
</evidence>
<name>A0A4P5NS83_9PROT</name>
<dbReference type="Proteomes" id="UP000315095">
    <property type="component" value="Unassembled WGS sequence"/>
</dbReference>
<reference evidence="2" key="1">
    <citation type="submission" date="2017-01" db="EMBL/GenBank/DDBJ databases">
        <title>Komagataeibacter sp. MSKU9 whole genome sequencing project.</title>
        <authorList>
            <person name="Matsutani M."/>
            <person name="Naloka K."/>
            <person name="Theeragool G."/>
            <person name="Yakushi T."/>
            <person name="Matsushita K."/>
        </authorList>
    </citation>
    <scope>NUCLEOTIDE SEQUENCE [LARGE SCALE GENOMIC DNA]</scope>
    <source>
        <strain evidence="2">MSKU9</strain>
    </source>
</reference>
<gene>
    <name evidence="1" type="ORF">MSKU9_2739</name>
</gene>
<dbReference type="EMBL" id="BDLU01000062">
    <property type="protein sequence ID" value="GCE84598.1"/>
    <property type="molecule type" value="Genomic_DNA"/>
</dbReference>
<proteinExistence type="predicted"/>